<dbReference type="InterPro" id="IPR010181">
    <property type="entry name" value="CGCAxxGCC_motif"/>
</dbReference>
<gene>
    <name evidence="1" type="ORF">CLOACE_11920</name>
</gene>
<organism evidence="1 2">
    <name type="scientific">Clostridium acetireducens DSM 10703</name>
    <dbReference type="NCBI Taxonomy" id="1121290"/>
    <lineage>
        <taxon>Bacteria</taxon>
        <taxon>Bacillati</taxon>
        <taxon>Bacillota</taxon>
        <taxon>Clostridia</taxon>
        <taxon>Eubacteriales</taxon>
        <taxon>Clostridiaceae</taxon>
        <taxon>Clostridium</taxon>
    </lineage>
</organism>
<protein>
    <submittedName>
        <fullName evidence="1">Putative redox-active protein</fullName>
    </submittedName>
</protein>
<dbReference type="STRING" id="1121290.CLAOCE_11920"/>
<dbReference type="Proteomes" id="UP000175744">
    <property type="component" value="Unassembled WGS sequence"/>
</dbReference>
<dbReference type="NCBIfam" id="TIGR01909">
    <property type="entry name" value="C_GCAxxG_C_C"/>
    <property type="match status" value="1"/>
</dbReference>
<dbReference type="EMBL" id="LZFO01000014">
    <property type="protein sequence ID" value="OFI06159.1"/>
    <property type="molecule type" value="Genomic_DNA"/>
</dbReference>
<comment type="caution">
    <text evidence="1">The sequence shown here is derived from an EMBL/GenBank/DDBJ whole genome shotgun (WGS) entry which is preliminary data.</text>
</comment>
<evidence type="ECO:0000313" key="2">
    <source>
        <dbReference type="Proteomes" id="UP000175744"/>
    </source>
</evidence>
<dbReference type="OrthoDB" id="1624765at2"/>
<dbReference type="InterPro" id="IPR036280">
    <property type="entry name" value="Multihaem_cyt_sf"/>
</dbReference>
<accession>A0A1E8EYU7</accession>
<proteinExistence type="predicted"/>
<keyword evidence="2" id="KW-1185">Reference proteome</keyword>
<sequence>MIDKASNFKKEGYNCCESIIKAVNEDRDVNIPISVGTPFGGGMSVGHTCGAITGAIIALGFLKGRNDLTEKNTASKYSSEIMKSVKEKYGTYNCRDLKKKGVSCEEIIDFAYDELKKIL</sequence>
<reference evidence="1 2" key="1">
    <citation type="submission" date="2016-06" db="EMBL/GenBank/DDBJ databases">
        <title>Genome sequence of Clostridium acetireducens DSM 10703.</title>
        <authorList>
            <person name="Poehlein A."/>
            <person name="Fluechter S."/>
            <person name="Duerre P."/>
            <person name="Daniel R."/>
        </authorList>
    </citation>
    <scope>NUCLEOTIDE SEQUENCE [LARGE SCALE GENOMIC DNA]</scope>
    <source>
        <strain evidence="1 2">DSM 10703</strain>
    </source>
</reference>
<dbReference type="SUPFAM" id="SSF48695">
    <property type="entry name" value="Multiheme cytochromes"/>
    <property type="match status" value="1"/>
</dbReference>
<dbReference type="Pfam" id="PF09719">
    <property type="entry name" value="C_GCAxxG_C_C"/>
    <property type="match status" value="1"/>
</dbReference>
<evidence type="ECO:0000313" key="1">
    <source>
        <dbReference type="EMBL" id="OFI06159.1"/>
    </source>
</evidence>
<dbReference type="AlphaFoldDB" id="A0A1E8EYU7"/>
<name>A0A1E8EYU7_9CLOT</name>